<accession>Q9XUS1</accession>
<dbReference type="UCSC" id="M01G12.5">
    <property type="organism name" value="c. elegans"/>
</dbReference>
<dbReference type="PhylomeDB" id="Q9XUS1"/>
<dbReference type="SUPFAM" id="SSF56574">
    <property type="entry name" value="Serpins"/>
    <property type="match status" value="1"/>
</dbReference>
<evidence type="ECO:0000313" key="3">
    <source>
        <dbReference type="WormBase" id="M01G12.5"/>
    </source>
</evidence>
<evidence type="ECO:0000313" key="1">
    <source>
        <dbReference type="EMBL" id="CAB04614.1"/>
    </source>
</evidence>
<dbReference type="WormBase" id="M01G12.5">
    <property type="protein sequence ID" value="CE18888"/>
    <property type="gene ID" value="WBGene00010819"/>
</dbReference>
<dbReference type="InterPro" id="IPR042185">
    <property type="entry name" value="Serpin_sf_2"/>
</dbReference>
<dbReference type="PIR" id="T23665">
    <property type="entry name" value="T23665"/>
</dbReference>
<dbReference type="FunCoup" id="Q9XUS1">
    <property type="interactions" value="1568"/>
</dbReference>
<dbReference type="OMA" id="ACETIPL"/>
<organism evidence="1 2">
    <name type="scientific">Caenorhabditis elegans</name>
    <dbReference type="NCBI Taxonomy" id="6239"/>
    <lineage>
        <taxon>Eukaryota</taxon>
        <taxon>Metazoa</taxon>
        <taxon>Ecdysozoa</taxon>
        <taxon>Nematoda</taxon>
        <taxon>Chromadorea</taxon>
        <taxon>Rhabditida</taxon>
        <taxon>Rhabditina</taxon>
        <taxon>Rhabditomorpha</taxon>
        <taxon>Rhabditoidea</taxon>
        <taxon>Rhabditidae</taxon>
        <taxon>Peloderinae</taxon>
        <taxon>Caenorhabditis</taxon>
    </lineage>
</organism>
<dbReference type="GeneID" id="187382"/>
<dbReference type="SMR" id="Q9XUS1"/>
<dbReference type="PROSITE" id="PS00284">
    <property type="entry name" value="SERPIN"/>
    <property type="match status" value="1"/>
</dbReference>
<sequence length="268" mass="30984">MVQDQLTSILTTVGLNLMAKLTDNSRSVVISPSEVALSVAKSTLKHCEPLPYELFQSDYESEFRELIEQLENFEAMKVNPSPPVWNFAISEFKKKNFKLSNGKLKKMNFIWINLETNMELSCEKTGAQMAQDKEFKVLSIPLAGDAGKFVVFFPENQEETIEESLKKLNTRKFQRLIDDLVPKFIHFEHPVFKIQSKFFISENLTMTDRGLTHEKEFEVCHGENNDFRRGLLMDRCEYVPYIFRVNRPFIFCVVQNGVPVTMGIFDGN</sequence>
<name>Q9XUS1_CAEEL</name>
<proteinExistence type="predicted"/>
<dbReference type="AlphaFoldDB" id="Q9XUS1"/>
<reference evidence="1 2" key="1">
    <citation type="journal article" date="1998" name="Science">
        <title>Genome sequence of the nematode C. elegans: a platform for investigating biology.</title>
        <authorList>
            <consortium name="The C. elegans sequencing consortium"/>
            <person name="Sulson J.E."/>
            <person name="Waterston R."/>
        </authorList>
    </citation>
    <scope>NUCLEOTIDE SEQUENCE [LARGE SCALE GENOMIC DNA]</scope>
    <source>
        <strain evidence="1 2">Bristol N2</strain>
    </source>
</reference>
<protein>
    <submittedName>
        <fullName evidence="1">SERPIN domain-containing protein</fullName>
    </submittedName>
</protein>
<keyword evidence="2" id="KW-1185">Reference proteome</keyword>
<dbReference type="InParanoid" id="Q9XUS1"/>
<dbReference type="InterPro" id="IPR023795">
    <property type="entry name" value="Serpin_CS"/>
</dbReference>
<dbReference type="RefSeq" id="NP_493066.1">
    <property type="nucleotide sequence ID" value="NM_060665.1"/>
</dbReference>
<dbReference type="eggNOG" id="KOG2392">
    <property type="taxonomic scope" value="Eukaryota"/>
</dbReference>
<evidence type="ECO:0000313" key="2">
    <source>
        <dbReference type="Proteomes" id="UP000001940"/>
    </source>
</evidence>
<dbReference type="CTD" id="187382"/>
<dbReference type="KEGG" id="cel:CELE_M01G12.5"/>
<dbReference type="Gene3D" id="2.30.39.10">
    <property type="entry name" value="Alpha-1-antitrypsin, domain 1"/>
    <property type="match status" value="1"/>
</dbReference>
<dbReference type="AGR" id="WB:WBGene00010819"/>
<dbReference type="Proteomes" id="UP000001940">
    <property type="component" value="Chromosome I"/>
</dbReference>
<dbReference type="HOGENOM" id="CLU_063121_0_0_1"/>
<dbReference type="InterPro" id="IPR036186">
    <property type="entry name" value="Serpin_sf"/>
</dbReference>
<dbReference type="EMBL" id="BX284601">
    <property type="protein sequence ID" value="CAB04614.1"/>
    <property type="molecule type" value="Genomic_DNA"/>
</dbReference>
<dbReference type="PaxDb" id="6239-M01G12.5"/>
<gene>
    <name evidence="1" type="ORF">CELE_M01G12.5</name>
    <name evidence="1 3" type="ORF">M01G12.5</name>
</gene>